<dbReference type="STRING" id="1267768.BV394_01910"/>
<dbReference type="InterPro" id="IPR052354">
    <property type="entry name" value="Cell_Wall_Dynamics_Protein"/>
</dbReference>
<dbReference type="PANTHER" id="PTHR34408">
    <property type="entry name" value="FAMILY PROTEIN, PUTATIVE-RELATED"/>
    <property type="match status" value="1"/>
</dbReference>
<dbReference type="EMBL" id="CP019124">
    <property type="protein sequence ID" value="APX88636.1"/>
    <property type="molecule type" value="Genomic_DNA"/>
</dbReference>
<sequence length="255" mass="28678">MNRKAFYEALRRDKRVFGFKLSQPQVDVCEAILDECEVRGADLGQTAYILATAYGETGGKMQPRRENLSYSAKRLREVWPHRFRTMEEAKRFARKPRDLANRVYNGRMGNRVSSDDGWLYRGNGLGQITGRDNHQKWGDRLGVDLIGNPEALSDLRLSVRALVQPMLEGWATGVSLPQCVEGDRRDYKAARRVWNGTFEAGKYADFALSFEAALEAAEWGTRPPALPDAVATPPKVAGLWPALVSFILSILGRFK</sequence>
<dbReference type="Gene3D" id="1.10.530.10">
    <property type="match status" value="1"/>
</dbReference>
<keyword evidence="2" id="KW-1185">Reference proteome</keyword>
<reference evidence="1 2" key="1">
    <citation type="submission" date="2017-01" db="EMBL/GenBank/DDBJ databases">
        <title>Genomic analysis of Xuhuaishuia manganoxidans DY6-4.</title>
        <authorList>
            <person name="Wang X."/>
        </authorList>
    </citation>
    <scope>NUCLEOTIDE SEQUENCE [LARGE SCALE GENOMIC DNA]</scope>
    <source>
        <strain evidence="1 2">DY6-4</strain>
    </source>
</reference>
<accession>A0A1U7DF98</accession>
<name>A0A1U7DF98_9RHOB</name>
<accession>A0A2M9DGX0</accession>
<protein>
    <submittedName>
        <fullName evidence="1">Uncharacterized protein</fullName>
    </submittedName>
</protein>
<dbReference type="OrthoDB" id="3078754at2"/>
<dbReference type="PANTHER" id="PTHR34408:SF1">
    <property type="entry name" value="GLYCOSYL HYDROLASE FAMILY 19 DOMAIN-CONTAINING PROTEIN HI_1415"/>
    <property type="match status" value="1"/>
</dbReference>
<evidence type="ECO:0000313" key="1">
    <source>
        <dbReference type="EMBL" id="APX88636.1"/>
    </source>
</evidence>
<dbReference type="Proteomes" id="UP000187266">
    <property type="component" value="Chromosome"/>
</dbReference>
<evidence type="ECO:0000313" key="2">
    <source>
        <dbReference type="Proteomes" id="UP000187266"/>
    </source>
</evidence>
<dbReference type="RefSeq" id="WP_076978660.1">
    <property type="nucleotide sequence ID" value="NZ_CP019124.1"/>
</dbReference>
<dbReference type="InterPro" id="IPR023346">
    <property type="entry name" value="Lysozyme-like_dom_sf"/>
</dbReference>
<gene>
    <name evidence="1" type="ORF">BV394_01910</name>
</gene>
<organism evidence="1 2">
    <name type="scientific">Brevirhabdus pacifica</name>
    <dbReference type="NCBI Taxonomy" id="1267768"/>
    <lineage>
        <taxon>Bacteria</taxon>
        <taxon>Pseudomonadati</taxon>
        <taxon>Pseudomonadota</taxon>
        <taxon>Alphaproteobacteria</taxon>
        <taxon>Rhodobacterales</taxon>
        <taxon>Paracoccaceae</taxon>
        <taxon>Brevirhabdus</taxon>
    </lineage>
</organism>
<dbReference type="AlphaFoldDB" id="A0A1U7DF98"/>
<proteinExistence type="predicted"/>
<dbReference type="SUPFAM" id="SSF53955">
    <property type="entry name" value="Lysozyme-like"/>
    <property type="match status" value="1"/>
</dbReference>